<organism evidence="1 2">
    <name type="scientific">Ilex paraguariensis</name>
    <name type="common">yerba mate</name>
    <dbReference type="NCBI Taxonomy" id="185542"/>
    <lineage>
        <taxon>Eukaryota</taxon>
        <taxon>Viridiplantae</taxon>
        <taxon>Streptophyta</taxon>
        <taxon>Embryophyta</taxon>
        <taxon>Tracheophyta</taxon>
        <taxon>Spermatophyta</taxon>
        <taxon>Magnoliopsida</taxon>
        <taxon>eudicotyledons</taxon>
        <taxon>Gunneridae</taxon>
        <taxon>Pentapetalae</taxon>
        <taxon>asterids</taxon>
        <taxon>campanulids</taxon>
        <taxon>Aquifoliales</taxon>
        <taxon>Aquifoliaceae</taxon>
        <taxon>Ilex</taxon>
    </lineage>
</organism>
<dbReference type="EMBL" id="CAUOFW020005454">
    <property type="protein sequence ID" value="CAK9170221.1"/>
    <property type="molecule type" value="Genomic_DNA"/>
</dbReference>
<sequence>MPDQPSLTFQYKEGVHPWGKQSEYPGVASVRANPKIAYPNDCLANNRFCATEWIKELNTFPMPTAAPAKAIVAAPAPIDLVPYNISSYEPSSSFIMSGTPMPYILAP</sequence>
<gene>
    <name evidence="1" type="ORF">ILEXP_LOCUS39706</name>
</gene>
<protein>
    <submittedName>
        <fullName evidence="1">Uncharacterized protein</fullName>
    </submittedName>
</protein>
<accession>A0ABC8TQX1</accession>
<evidence type="ECO:0000313" key="1">
    <source>
        <dbReference type="EMBL" id="CAK9170221.1"/>
    </source>
</evidence>
<dbReference type="Proteomes" id="UP001642360">
    <property type="component" value="Unassembled WGS sequence"/>
</dbReference>
<dbReference type="AlphaFoldDB" id="A0ABC8TQX1"/>
<evidence type="ECO:0000313" key="2">
    <source>
        <dbReference type="Proteomes" id="UP001642360"/>
    </source>
</evidence>
<keyword evidence="2" id="KW-1185">Reference proteome</keyword>
<comment type="caution">
    <text evidence="1">The sequence shown here is derived from an EMBL/GenBank/DDBJ whole genome shotgun (WGS) entry which is preliminary data.</text>
</comment>
<reference evidence="1 2" key="1">
    <citation type="submission" date="2024-02" db="EMBL/GenBank/DDBJ databases">
        <authorList>
            <person name="Vignale AGUSTIN F."/>
            <person name="Sosa J E."/>
            <person name="Modenutti C."/>
        </authorList>
    </citation>
    <scope>NUCLEOTIDE SEQUENCE [LARGE SCALE GENOMIC DNA]</scope>
</reference>
<proteinExistence type="predicted"/>
<name>A0ABC8TQX1_9AQUA</name>